<dbReference type="AlphaFoldDB" id="A0A1D2JLX7"/>
<dbReference type="VEuPathDB" id="FungiDB:PABG_01384"/>
<feature type="chain" id="PRO_5008902502" evidence="1">
    <location>
        <begin position="20"/>
        <end position="161"/>
    </location>
</feature>
<feature type="signal peptide" evidence="1">
    <location>
        <begin position="1"/>
        <end position="19"/>
    </location>
</feature>
<evidence type="ECO:0000313" key="3">
    <source>
        <dbReference type="Proteomes" id="UP000242814"/>
    </source>
</evidence>
<organism evidence="2 3">
    <name type="scientific">Paracoccidioides brasiliensis</name>
    <dbReference type="NCBI Taxonomy" id="121759"/>
    <lineage>
        <taxon>Eukaryota</taxon>
        <taxon>Fungi</taxon>
        <taxon>Dikarya</taxon>
        <taxon>Ascomycota</taxon>
        <taxon>Pezizomycotina</taxon>
        <taxon>Eurotiomycetes</taxon>
        <taxon>Eurotiomycetidae</taxon>
        <taxon>Onygenales</taxon>
        <taxon>Ajellomycetaceae</taxon>
        <taxon>Paracoccidioides</taxon>
    </lineage>
</organism>
<comment type="caution">
    <text evidence="2">The sequence shown here is derived from an EMBL/GenBank/DDBJ whole genome shotgun (WGS) entry which is preliminary data.</text>
</comment>
<dbReference type="EMBL" id="LZYO01000034">
    <property type="protein sequence ID" value="ODH41304.1"/>
    <property type="molecule type" value="Genomic_DNA"/>
</dbReference>
<dbReference type="Proteomes" id="UP000242814">
    <property type="component" value="Unassembled WGS sequence"/>
</dbReference>
<protein>
    <submittedName>
        <fullName evidence="2">Uncharacterized protein</fullName>
    </submittedName>
</protein>
<gene>
    <name evidence="2" type="ORF">ACO22_01437</name>
</gene>
<evidence type="ECO:0000256" key="1">
    <source>
        <dbReference type="SAM" id="SignalP"/>
    </source>
</evidence>
<sequence length="161" mass="18275">MKFVVVFLALMSAAAWAVAIPEPQPAPTVEIPKNAPLVHSPWSGLLVEFNTTATIDCHGSRLWGPNLRTLPSSPLRPGATSERRTLSAVTHLVSSVRLVIVLKYRTYADRIFEIFTSTFCWHIFVNFDMCLINRYVCGTKSARGIQQWPRYQWNITVLRSW</sequence>
<reference evidence="2 3" key="1">
    <citation type="submission" date="2016-06" db="EMBL/GenBank/DDBJ databases">
        <authorList>
            <person name="Kjaerup R.B."/>
            <person name="Dalgaard T.S."/>
            <person name="Juul-Madsen H.R."/>
        </authorList>
    </citation>
    <scope>NUCLEOTIDE SEQUENCE [LARGE SCALE GENOMIC DNA]</scope>
    <source>
        <strain evidence="2 3">Pb300</strain>
    </source>
</reference>
<evidence type="ECO:0000313" key="2">
    <source>
        <dbReference type="EMBL" id="ODH41304.1"/>
    </source>
</evidence>
<accession>A0A1D2JLX7</accession>
<keyword evidence="1" id="KW-0732">Signal</keyword>
<name>A0A1D2JLX7_PARBR</name>
<proteinExistence type="predicted"/>